<protein>
    <submittedName>
        <fullName evidence="1">Uncharacterized protein</fullName>
    </submittedName>
</protein>
<dbReference type="AlphaFoldDB" id="A0A7R8AIY6"/>
<organism evidence="1 2">
    <name type="scientific">Aspergillus puulaauensis</name>
    <dbReference type="NCBI Taxonomy" id="1220207"/>
    <lineage>
        <taxon>Eukaryota</taxon>
        <taxon>Fungi</taxon>
        <taxon>Dikarya</taxon>
        <taxon>Ascomycota</taxon>
        <taxon>Pezizomycotina</taxon>
        <taxon>Eurotiomycetes</taxon>
        <taxon>Eurotiomycetidae</taxon>
        <taxon>Eurotiales</taxon>
        <taxon>Aspergillaceae</taxon>
        <taxon>Aspergillus</taxon>
    </lineage>
</organism>
<accession>A0A7R8AIY6</accession>
<gene>
    <name evidence="1" type="ORF">APUU_21666S</name>
</gene>
<dbReference type="Proteomes" id="UP000654913">
    <property type="component" value="Chromosome 2"/>
</dbReference>
<evidence type="ECO:0000313" key="2">
    <source>
        <dbReference type="Proteomes" id="UP000654913"/>
    </source>
</evidence>
<evidence type="ECO:0000313" key="1">
    <source>
        <dbReference type="EMBL" id="BCS21234.1"/>
    </source>
</evidence>
<proteinExistence type="predicted"/>
<dbReference type="RefSeq" id="XP_041553428.1">
    <property type="nucleotide sequence ID" value="XM_041700444.1"/>
</dbReference>
<name>A0A7R8AIY6_9EURO</name>
<dbReference type="KEGG" id="apuu:APUU_21666S"/>
<reference evidence="1" key="2">
    <citation type="submission" date="2021-02" db="EMBL/GenBank/DDBJ databases">
        <title>Aspergillus puulaauensis MK2 genome sequence.</title>
        <authorList>
            <person name="Futagami T."/>
            <person name="Mori K."/>
            <person name="Kadooka C."/>
            <person name="Tanaka T."/>
        </authorList>
    </citation>
    <scope>NUCLEOTIDE SEQUENCE</scope>
    <source>
        <strain evidence="1">MK2</strain>
    </source>
</reference>
<dbReference type="EMBL" id="AP024444">
    <property type="protein sequence ID" value="BCS21234.1"/>
    <property type="molecule type" value="Genomic_DNA"/>
</dbReference>
<dbReference type="GeneID" id="64971239"/>
<sequence>MKTLLDFVTADQKASIGELKFRVPRTKPSNEAARYGVHASALNRQSFIPTCADHLARTLSRFSNMRTVRDCGSSIVNNRPGPAVSPVDPSSAPIRPGPALQDISIFPRRNLEAERILTVVSIPASFSRKMELQDPQVSKSSGVGTITQ</sequence>
<reference evidence="1" key="1">
    <citation type="submission" date="2021-01" db="EMBL/GenBank/DDBJ databases">
        <authorList>
            <consortium name="Aspergillus puulaauensis MK2 genome sequencing consortium"/>
            <person name="Kazuki M."/>
            <person name="Futagami T."/>
        </authorList>
    </citation>
    <scope>NUCLEOTIDE SEQUENCE</scope>
    <source>
        <strain evidence="1">MK2</strain>
    </source>
</reference>
<keyword evidence="2" id="KW-1185">Reference proteome</keyword>